<dbReference type="Proteomes" id="UP000289738">
    <property type="component" value="Chromosome A09"/>
</dbReference>
<evidence type="ECO:0000313" key="1">
    <source>
        <dbReference type="EMBL" id="RYR41035.1"/>
    </source>
</evidence>
<gene>
    <name evidence="1" type="ORF">Ahy_A09g046764</name>
</gene>
<protein>
    <submittedName>
        <fullName evidence="1">Uncharacterized protein</fullName>
    </submittedName>
</protein>
<accession>A0A445BQR8</accession>
<evidence type="ECO:0000313" key="2">
    <source>
        <dbReference type="Proteomes" id="UP000289738"/>
    </source>
</evidence>
<proteinExistence type="predicted"/>
<name>A0A445BQR8_ARAHY</name>
<dbReference type="AlphaFoldDB" id="A0A445BQR8"/>
<comment type="caution">
    <text evidence="1">The sequence shown here is derived from an EMBL/GenBank/DDBJ whole genome shotgun (WGS) entry which is preliminary data.</text>
</comment>
<sequence>MVEDWRKRMWTQISDGVPVPHSLSCVEPFMVVGLEGDVIVTTGTWAGAGDNRTCVALYVPGLEQYGLVHKFSAAQGHR</sequence>
<keyword evidence="2" id="KW-1185">Reference proteome</keyword>
<reference evidence="1 2" key="1">
    <citation type="submission" date="2019-01" db="EMBL/GenBank/DDBJ databases">
        <title>Sequencing of cultivated peanut Arachis hypogaea provides insights into genome evolution and oil improvement.</title>
        <authorList>
            <person name="Chen X."/>
        </authorList>
    </citation>
    <scope>NUCLEOTIDE SEQUENCE [LARGE SCALE GENOMIC DNA]</scope>
    <source>
        <strain evidence="2">cv. Fuhuasheng</strain>
        <tissue evidence="1">Leaves</tissue>
    </source>
</reference>
<dbReference type="EMBL" id="SDMP01000009">
    <property type="protein sequence ID" value="RYR41035.1"/>
    <property type="molecule type" value="Genomic_DNA"/>
</dbReference>
<organism evidence="1 2">
    <name type="scientific">Arachis hypogaea</name>
    <name type="common">Peanut</name>
    <dbReference type="NCBI Taxonomy" id="3818"/>
    <lineage>
        <taxon>Eukaryota</taxon>
        <taxon>Viridiplantae</taxon>
        <taxon>Streptophyta</taxon>
        <taxon>Embryophyta</taxon>
        <taxon>Tracheophyta</taxon>
        <taxon>Spermatophyta</taxon>
        <taxon>Magnoliopsida</taxon>
        <taxon>eudicotyledons</taxon>
        <taxon>Gunneridae</taxon>
        <taxon>Pentapetalae</taxon>
        <taxon>rosids</taxon>
        <taxon>fabids</taxon>
        <taxon>Fabales</taxon>
        <taxon>Fabaceae</taxon>
        <taxon>Papilionoideae</taxon>
        <taxon>50 kb inversion clade</taxon>
        <taxon>dalbergioids sensu lato</taxon>
        <taxon>Dalbergieae</taxon>
        <taxon>Pterocarpus clade</taxon>
        <taxon>Arachis</taxon>
    </lineage>
</organism>